<dbReference type="GO" id="GO:0004357">
    <property type="term" value="F:glutamate-cysteine ligase activity"/>
    <property type="evidence" value="ECO:0007669"/>
    <property type="project" value="UniProtKB-EC"/>
</dbReference>
<comment type="caution">
    <text evidence="6">The sequence shown here is derived from an EMBL/GenBank/DDBJ whole genome shotgun (WGS) entry which is preliminary data.</text>
</comment>
<feature type="non-terminal residue" evidence="6">
    <location>
        <position position="151"/>
    </location>
</feature>
<gene>
    <name evidence="6" type="ORF">TR74_09420</name>
</gene>
<dbReference type="PANTHER" id="PTHR34378:SF1">
    <property type="entry name" value="GLUTAMATE--CYSTEINE LIGASE, CHLOROPLASTIC"/>
    <property type="match status" value="1"/>
</dbReference>
<dbReference type="RefSeq" id="WP_232784455.1">
    <property type="nucleotide sequence ID" value="NZ_JYIK01000806.1"/>
</dbReference>
<name>A0A132NH50_9ACTN</name>
<evidence type="ECO:0000256" key="1">
    <source>
        <dbReference type="ARBA" id="ARBA00012220"/>
    </source>
</evidence>
<dbReference type="PANTHER" id="PTHR34378">
    <property type="entry name" value="GLUTAMATE--CYSTEINE LIGASE, CHLOROPLASTIC"/>
    <property type="match status" value="1"/>
</dbReference>
<dbReference type="InterPro" id="IPR014746">
    <property type="entry name" value="Gln_synth/guanido_kin_cat_dom"/>
</dbReference>
<dbReference type="InterPro" id="IPR006336">
    <property type="entry name" value="GCS2"/>
</dbReference>
<proteinExistence type="predicted"/>
<keyword evidence="4" id="KW-0067">ATP-binding</keyword>
<reference evidence="7" key="1">
    <citation type="submission" date="2015-02" db="EMBL/GenBank/DDBJ databases">
        <title>Physiological reanalysis, assessment of diazotrophy, and genome sequences of multiple isolates of Streptomyces thermoautotrophicus.</title>
        <authorList>
            <person name="MacKellar D.C."/>
            <person name="Lieber L."/>
            <person name="Norman J."/>
            <person name="Bolger A."/>
            <person name="Tobin C."/>
            <person name="Murray J.W."/>
            <person name="Friesen M."/>
            <person name="Prell J."/>
        </authorList>
    </citation>
    <scope>NUCLEOTIDE SEQUENCE [LARGE SCALE GENOMIC DNA]</scope>
    <source>
        <strain evidence="7">UBT1</strain>
    </source>
</reference>
<organism evidence="6 7">
    <name type="scientific">Carbonactinospora thermoautotrophica</name>
    <dbReference type="NCBI Taxonomy" id="1469144"/>
    <lineage>
        <taxon>Bacteria</taxon>
        <taxon>Bacillati</taxon>
        <taxon>Actinomycetota</taxon>
        <taxon>Actinomycetes</taxon>
        <taxon>Kitasatosporales</taxon>
        <taxon>Carbonactinosporaceae</taxon>
        <taxon>Carbonactinospora</taxon>
    </lineage>
</organism>
<dbReference type="Pfam" id="PF04107">
    <property type="entry name" value="GCS2"/>
    <property type="match status" value="1"/>
</dbReference>
<dbReference type="EC" id="6.3.2.2" evidence="1"/>
<evidence type="ECO:0000256" key="2">
    <source>
        <dbReference type="ARBA" id="ARBA00022598"/>
    </source>
</evidence>
<dbReference type="EMBL" id="JYIK01000806">
    <property type="protein sequence ID" value="KWX09465.1"/>
    <property type="molecule type" value="Genomic_DNA"/>
</dbReference>
<dbReference type="Gene3D" id="3.30.590.20">
    <property type="match status" value="1"/>
</dbReference>
<dbReference type="Proteomes" id="UP000070598">
    <property type="component" value="Unassembled WGS sequence"/>
</dbReference>
<evidence type="ECO:0000256" key="3">
    <source>
        <dbReference type="ARBA" id="ARBA00022741"/>
    </source>
</evidence>
<keyword evidence="3" id="KW-0547">Nucleotide-binding</keyword>
<dbReference type="AlphaFoldDB" id="A0A132NH50"/>
<dbReference type="GO" id="GO:0005524">
    <property type="term" value="F:ATP binding"/>
    <property type="evidence" value="ECO:0007669"/>
    <property type="project" value="UniProtKB-KW"/>
</dbReference>
<evidence type="ECO:0000313" key="6">
    <source>
        <dbReference type="EMBL" id="KWX09465.1"/>
    </source>
</evidence>
<dbReference type="GO" id="GO:0006750">
    <property type="term" value="P:glutathione biosynthetic process"/>
    <property type="evidence" value="ECO:0007669"/>
    <property type="project" value="InterPro"/>
</dbReference>
<evidence type="ECO:0000256" key="4">
    <source>
        <dbReference type="ARBA" id="ARBA00022840"/>
    </source>
</evidence>
<evidence type="ECO:0000256" key="5">
    <source>
        <dbReference type="ARBA" id="ARBA00048819"/>
    </source>
</evidence>
<sequence length="151" mass="16294">MRWRTADPLSESGAEAYVAGVCFKTGPPGRVGVELEWLVHDIREPPRPVALSRIETALRDLATSGRLSLEPGGQVELSSQPADSLTACVEAVQADLSRLFPALARVGLAPHGAALDPVRSPRRVLDLPRYAAMEEFFDRDGPAGRIMMCST</sequence>
<comment type="catalytic activity">
    <reaction evidence="5">
        <text>L-cysteine + L-glutamate + ATP = gamma-L-glutamyl-L-cysteine + ADP + phosphate + H(+)</text>
        <dbReference type="Rhea" id="RHEA:13285"/>
        <dbReference type="ChEBI" id="CHEBI:15378"/>
        <dbReference type="ChEBI" id="CHEBI:29985"/>
        <dbReference type="ChEBI" id="CHEBI:30616"/>
        <dbReference type="ChEBI" id="CHEBI:35235"/>
        <dbReference type="ChEBI" id="CHEBI:43474"/>
        <dbReference type="ChEBI" id="CHEBI:58173"/>
        <dbReference type="ChEBI" id="CHEBI:456216"/>
        <dbReference type="EC" id="6.3.2.2"/>
    </reaction>
</comment>
<accession>A0A132NH50</accession>
<dbReference type="InterPro" id="IPR035434">
    <property type="entry name" value="GCL_bact_plant"/>
</dbReference>
<keyword evidence="2 6" id="KW-0436">Ligase</keyword>
<evidence type="ECO:0000313" key="7">
    <source>
        <dbReference type="Proteomes" id="UP000070598"/>
    </source>
</evidence>
<dbReference type="SUPFAM" id="SSF55931">
    <property type="entry name" value="Glutamine synthetase/guanido kinase"/>
    <property type="match status" value="1"/>
</dbReference>
<protein>
    <recommendedName>
        <fullName evidence="1">glutamate--cysteine ligase</fullName>
        <ecNumber evidence="1">6.3.2.2</ecNumber>
    </recommendedName>
</protein>